<evidence type="ECO:0000256" key="2">
    <source>
        <dbReference type="ARBA" id="ARBA00022553"/>
    </source>
</evidence>
<keyword evidence="13" id="KW-1185">Reference proteome</keyword>
<sequence>MEKIIVADDELEIRELIKVCLENEGFEVVTVSNGKEAVEAIDDETGLIILDVMMPVMNGITACTKIRKISSIPIVFLTAKTQDSDMIFGLSVGGDDYIKKPFIPPVLVAKVKAVLRRYRILGAHAPMEDNHQNIYVKDLEIDKEAHVVKREGKEIHLTRTEFNILLLFAQHKGQVFSIEHIYESVWNEAFIDVSANTVMVHIKKLRNKLKTSFQNEYIKTVWGVGYKIEK</sequence>
<dbReference type="Gene3D" id="6.10.250.690">
    <property type="match status" value="1"/>
</dbReference>
<evidence type="ECO:0000313" key="12">
    <source>
        <dbReference type="EMBL" id="QUI22807.1"/>
    </source>
</evidence>
<evidence type="ECO:0000256" key="8">
    <source>
        <dbReference type="PROSITE-ProRule" id="PRU00169"/>
    </source>
</evidence>
<evidence type="ECO:0000259" key="10">
    <source>
        <dbReference type="PROSITE" id="PS50110"/>
    </source>
</evidence>
<evidence type="ECO:0000256" key="6">
    <source>
        <dbReference type="ARBA" id="ARBA00023163"/>
    </source>
</evidence>
<dbReference type="CDD" id="cd00383">
    <property type="entry name" value="trans_reg_C"/>
    <property type="match status" value="1"/>
</dbReference>
<dbReference type="Proteomes" id="UP000683246">
    <property type="component" value="Chromosome"/>
</dbReference>
<keyword evidence="6" id="KW-0804">Transcription</keyword>
<reference evidence="12" key="1">
    <citation type="submission" date="2020-07" db="EMBL/GenBank/DDBJ databases">
        <title>Vallitalea pronyensis genome.</title>
        <authorList>
            <person name="Postec A."/>
        </authorList>
    </citation>
    <scope>NUCLEOTIDE SEQUENCE</scope>
    <source>
        <strain evidence="12">FatNI3</strain>
    </source>
</reference>
<dbReference type="CDD" id="cd17574">
    <property type="entry name" value="REC_OmpR"/>
    <property type="match status" value="1"/>
</dbReference>
<feature type="DNA-binding region" description="OmpR/PhoB-type" evidence="9">
    <location>
        <begin position="131"/>
        <end position="230"/>
    </location>
</feature>
<dbReference type="PROSITE" id="PS50110">
    <property type="entry name" value="RESPONSE_REGULATORY"/>
    <property type="match status" value="1"/>
</dbReference>
<feature type="modified residue" description="4-aspartylphosphate" evidence="8">
    <location>
        <position position="51"/>
    </location>
</feature>
<dbReference type="SMART" id="SM00862">
    <property type="entry name" value="Trans_reg_C"/>
    <property type="match status" value="1"/>
</dbReference>
<organism evidence="12 13">
    <name type="scientific">Vallitalea pronyensis</name>
    <dbReference type="NCBI Taxonomy" id="1348613"/>
    <lineage>
        <taxon>Bacteria</taxon>
        <taxon>Bacillati</taxon>
        <taxon>Bacillota</taxon>
        <taxon>Clostridia</taxon>
        <taxon>Lachnospirales</taxon>
        <taxon>Vallitaleaceae</taxon>
        <taxon>Vallitalea</taxon>
    </lineage>
</organism>
<dbReference type="GO" id="GO:0005829">
    <property type="term" value="C:cytosol"/>
    <property type="evidence" value="ECO:0007669"/>
    <property type="project" value="TreeGrafter"/>
</dbReference>
<dbReference type="InterPro" id="IPR001867">
    <property type="entry name" value="OmpR/PhoB-type_DNA-bd"/>
</dbReference>
<protein>
    <recommendedName>
        <fullName evidence="1">Stage 0 sporulation protein A homolog</fullName>
    </recommendedName>
</protein>
<keyword evidence="2 8" id="KW-0597">Phosphoprotein</keyword>
<dbReference type="GO" id="GO:0000156">
    <property type="term" value="F:phosphorelay response regulator activity"/>
    <property type="evidence" value="ECO:0007669"/>
    <property type="project" value="TreeGrafter"/>
</dbReference>
<dbReference type="InterPro" id="IPR036388">
    <property type="entry name" value="WH-like_DNA-bd_sf"/>
</dbReference>
<dbReference type="FunFam" id="1.10.10.10:FF:000018">
    <property type="entry name" value="DNA-binding response regulator ResD"/>
    <property type="match status" value="1"/>
</dbReference>
<dbReference type="EMBL" id="CP058649">
    <property type="protein sequence ID" value="QUI22807.1"/>
    <property type="molecule type" value="Genomic_DNA"/>
</dbReference>
<dbReference type="Pfam" id="PF00072">
    <property type="entry name" value="Response_reg"/>
    <property type="match status" value="1"/>
</dbReference>
<dbReference type="SUPFAM" id="SSF52172">
    <property type="entry name" value="CheY-like"/>
    <property type="match status" value="1"/>
</dbReference>
<proteinExistence type="predicted"/>
<evidence type="ECO:0000256" key="3">
    <source>
        <dbReference type="ARBA" id="ARBA00023012"/>
    </source>
</evidence>
<dbReference type="FunFam" id="3.40.50.2300:FF:000001">
    <property type="entry name" value="DNA-binding response regulator PhoB"/>
    <property type="match status" value="1"/>
</dbReference>
<evidence type="ECO:0000313" key="13">
    <source>
        <dbReference type="Proteomes" id="UP000683246"/>
    </source>
</evidence>
<feature type="domain" description="OmpR/PhoB-type" evidence="11">
    <location>
        <begin position="131"/>
        <end position="230"/>
    </location>
</feature>
<dbReference type="Pfam" id="PF00486">
    <property type="entry name" value="Trans_reg_C"/>
    <property type="match status" value="1"/>
</dbReference>
<dbReference type="InterPro" id="IPR011006">
    <property type="entry name" value="CheY-like_superfamily"/>
</dbReference>
<evidence type="ECO:0000259" key="11">
    <source>
        <dbReference type="PROSITE" id="PS51755"/>
    </source>
</evidence>
<evidence type="ECO:0000256" key="4">
    <source>
        <dbReference type="ARBA" id="ARBA00023015"/>
    </source>
</evidence>
<dbReference type="GO" id="GO:0032993">
    <property type="term" value="C:protein-DNA complex"/>
    <property type="evidence" value="ECO:0007669"/>
    <property type="project" value="TreeGrafter"/>
</dbReference>
<gene>
    <name evidence="12" type="ORF">HZI73_11130</name>
</gene>
<dbReference type="PROSITE" id="PS51755">
    <property type="entry name" value="OMPR_PHOB"/>
    <property type="match status" value="1"/>
</dbReference>
<keyword evidence="5 9" id="KW-0238">DNA-binding</keyword>
<dbReference type="InterPro" id="IPR001789">
    <property type="entry name" value="Sig_transdc_resp-reg_receiver"/>
</dbReference>
<evidence type="ECO:0000256" key="9">
    <source>
        <dbReference type="PROSITE-ProRule" id="PRU01091"/>
    </source>
</evidence>
<keyword evidence="4" id="KW-0805">Transcription regulation</keyword>
<evidence type="ECO:0000256" key="7">
    <source>
        <dbReference type="ARBA" id="ARBA00024867"/>
    </source>
</evidence>
<comment type="function">
    <text evidence="7">May play the central regulatory role in sporulation. It may be an element of the effector pathway responsible for the activation of sporulation genes in response to nutritional stress. Spo0A may act in concert with spo0H (a sigma factor) to control the expression of some genes that are critical to the sporulation process.</text>
</comment>
<dbReference type="GO" id="GO:0000976">
    <property type="term" value="F:transcription cis-regulatory region binding"/>
    <property type="evidence" value="ECO:0007669"/>
    <property type="project" value="TreeGrafter"/>
</dbReference>
<evidence type="ECO:0000256" key="5">
    <source>
        <dbReference type="ARBA" id="ARBA00023125"/>
    </source>
</evidence>
<name>A0A8J8MJZ3_9FIRM</name>
<evidence type="ECO:0000256" key="1">
    <source>
        <dbReference type="ARBA" id="ARBA00018672"/>
    </source>
</evidence>
<dbReference type="AlphaFoldDB" id="A0A8J8MJZ3"/>
<feature type="domain" description="Response regulatory" evidence="10">
    <location>
        <begin position="3"/>
        <end position="115"/>
    </location>
</feature>
<dbReference type="PANTHER" id="PTHR48111:SF2">
    <property type="entry name" value="RESPONSE REGULATOR SAER"/>
    <property type="match status" value="1"/>
</dbReference>
<dbReference type="GO" id="GO:0006355">
    <property type="term" value="P:regulation of DNA-templated transcription"/>
    <property type="evidence" value="ECO:0007669"/>
    <property type="project" value="InterPro"/>
</dbReference>
<dbReference type="RefSeq" id="WP_212698303.1">
    <property type="nucleotide sequence ID" value="NZ_CP058649.1"/>
</dbReference>
<dbReference type="InterPro" id="IPR039420">
    <property type="entry name" value="WalR-like"/>
</dbReference>
<keyword evidence="3" id="KW-0902">Two-component regulatory system</keyword>
<dbReference type="Gene3D" id="3.40.50.2300">
    <property type="match status" value="1"/>
</dbReference>
<dbReference type="Gene3D" id="1.10.10.10">
    <property type="entry name" value="Winged helix-like DNA-binding domain superfamily/Winged helix DNA-binding domain"/>
    <property type="match status" value="1"/>
</dbReference>
<dbReference type="SMART" id="SM00448">
    <property type="entry name" value="REC"/>
    <property type="match status" value="1"/>
</dbReference>
<dbReference type="KEGG" id="vpy:HZI73_11130"/>
<dbReference type="PANTHER" id="PTHR48111">
    <property type="entry name" value="REGULATOR OF RPOS"/>
    <property type="match status" value="1"/>
</dbReference>
<accession>A0A8J8MJZ3</accession>